<name>S7TM31_DESML</name>
<dbReference type="InterPro" id="IPR009081">
    <property type="entry name" value="PP-bd_ACP"/>
</dbReference>
<accession>S7TM31</accession>
<evidence type="ECO:0000313" key="2">
    <source>
        <dbReference type="EMBL" id="EPR37740.1"/>
    </source>
</evidence>
<keyword evidence="3" id="KW-1185">Reference proteome</keyword>
<dbReference type="InterPro" id="IPR036736">
    <property type="entry name" value="ACP-like_sf"/>
</dbReference>
<dbReference type="Gene3D" id="1.10.1200.10">
    <property type="entry name" value="ACP-like"/>
    <property type="match status" value="1"/>
</dbReference>
<protein>
    <submittedName>
        <fullName evidence="2">Acyl carrier protein familyprotein</fullName>
    </submittedName>
</protein>
<feature type="domain" description="Carrier" evidence="1">
    <location>
        <begin position="10"/>
        <end position="69"/>
    </location>
</feature>
<dbReference type="OrthoDB" id="9810922at2"/>
<dbReference type="AlphaFoldDB" id="S7TM31"/>
<evidence type="ECO:0000259" key="1">
    <source>
        <dbReference type="Pfam" id="PF00550"/>
    </source>
</evidence>
<dbReference type="Proteomes" id="UP000014977">
    <property type="component" value="Unassembled WGS sequence"/>
</dbReference>
<reference evidence="2 3" key="1">
    <citation type="journal article" date="2013" name="Genome Announc.">
        <title>Draft genome sequences for three mercury-methylating, sulfate-reducing bacteria.</title>
        <authorList>
            <person name="Brown S.D."/>
            <person name="Hurt R.A.Jr."/>
            <person name="Gilmour C.C."/>
            <person name="Elias D.A."/>
        </authorList>
    </citation>
    <scope>NUCLEOTIDE SEQUENCE [LARGE SCALE GENOMIC DNA]</scope>
    <source>
        <strain evidence="2 3">DSM 2059</strain>
    </source>
</reference>
<proteinExistence type="predicted"/>
<comment type="caution">
    <text evidence="2">The sequence shown here is derived from an EMBL/GenBank/DDBJ whole genome shotgun (WGS) entry which is preliminary data.</text>
</comment>
<dbReference type="SUPFAM" id="SSF47336">
    <property type="entry name" value="ACP-like"/>
    <property type="match status" value="1"/>
</dbReference>
<evidence type="ECO:0000313" key="3">
    <source>
        <dbReference type="Proteomes" id="UP000014977"/>
    </source>
</evidence>
<dbReference type="RefSeq" id="WP_020878096.1">
    <property type="nucleotide sequence ID" value="NZ_ATHJ01000101.1"/>
</dbReference>
<organism evidence="2 3">
    <name type="scientific">Desulfococcus multivorans DSM 2059</name>
    <dbReference type="NCBI Taxonomy" id="1121405"/>
    <lineage>
        <taxon>Bacteria</taxon>
        <taxon>Pseudomonadati</taxon>
        <taxon>Thermodesulfobacteriota</taxon>
        <taxon>Desulfobacteria</taxon>
        <taxon>Desulfobacterales</taxon>
        <taxon>Desulfococcaceae</taxon>
        <taxon>Desulfococcus</taxon>
    </lineage>
</organism>
<dbReference type="Pfam" id="PF00550">
    <property type="entry name" value="PP-binding"/>
    <property type="match status" value="1"/>
</dbReference>
<dbReference type="eggNOG" id="COG0236">
    <property type="taxonomic scope" value="Bacteria"/>
</dbReference>
<sequence length="85" mass="9779">MTSDELKNIILEIIRDIAPEADLSELDPDTRFRDQFEFSSVDFLNFSIKLQERLGIRIPETECPLLASLSGCLSYLGPKYRQKEV</sequence>
<gene>
    <name evidence="2" type="ORF">dsmv_3029</name>
</gene>
<dbReference type="EMBL" id="ATHJ01000101">
    <property type="protein sequence ID" value="EPR37740.1"/>
    <property type="molecule type" value="Genomic_DNA"/>
</dbReference>
<dbReference type="STRING" id="897.B2D07_09595"/>